<evidence type="ECO:0000256" key="4">
    <source>
        <dbReference type="ARBA" id="ARBA00023125"/>
    </source>
</evidence>
<accession>A0A086JAL9</accession>
<feature type="region of interest" description="Disordered" evidence="6">
    <location>
        <begin position="1680"/>
        <end position="1771"/>
    </location>
</feature>
<name>A0A086JAL9_TOXGO</name>
<feature type="region of interest" description="Disordered" evidence="6">
    <location>
        <begin position="404"/>
        <end position="431"/>
    </location>
</feature>
<dbReference type="GO" id="GO:0003677">
    <property type="term" value="F:DNA binding"/>
    <property type="evidence" value="ECO:0007669"/>
    <property type="project" value="UniProtKB-KW"/>
</dbReference>
<feature type="region of interest" description="Disordered" evidence="6">
    <location>
        <begin position="2474"/>
        <end position="2525"/>
    </location>
</feature>
<dbReference type="InterPro" id="IPR057444">
    <property type="entry name" value="Znf-CCCH_AtC3H23-like"/>
</dbReference>
<feature type="compositionally biased region" description="Low complexity" evidence="6">
    <location>
        <begin position="29"/>
        <end position="40"/>
    </location>
</feature>
<feature type="region of interest" description="Disordered" evidence="6">
    <location>
        <begin position="2080"/>
        <end position="2110"/>
    </location>
</feature>
<keyword evidence="1 5" id="KW-0479">Metal-binding</keyword>
<feature type="region of interest" description="Disordered" evidence="6">
    <location>
        <begin position="461"/>
        <end position="535"/>
    </location>
</feature>
<protein>
    <submittedName>
        <fullName evidence="8">Zinc finger (CCCH type) motif-containing protein</fullName>
    </submittedName>
</protein>
<dbReference type="PANTHER" id="PTHR14493">
    <property type="entry name" value="UNKEMPT FAMILY MEMBER"/>
    <property type="match status" value="1"/>
</dbReference>
<dbReference type="InterPro" id="IPR045234">
    <property type="entry name" value="Unkempt-like"/>
</dbReference>
<evidence type="ECO:0000256" key="1">
    <source>
        <dbReference type="ARBA" id="ARBA00022723"/>
    </source>
</evidence>
<feature type="compositionally biased region" description="Low complexity" evidence="6">
    <location>
        <begin position="1741"/>
        <end position="1750"/>
    </location>
</feature>
<feature type="compositionally biased region" description="Basic and acidic residues" evidence="6">
    <location>
        <begin position="194"/>
        <end position="207"/>
    </location>
</feature>
<feature type="compositionally biased region" description="Basic and acidic residues" evidence="6">
    <location>
        <begin position="2998"/>
        <end position="3019"/>
    </location>
</feature>
<evidence type="ECO:0000256" key="6">
    <source>
        <dbReference type="SAM" id="MobiDB-lite"/>
    </source>
</evidence>
<feature type="region of interest" description="Disordered" evidence="6">
    <location>
        <begin position="2998"/>
        <end position="3025"/>
    </location>
</feature>
<feature type="compositionally biased region" description="Gly residues" evidence="6">
    <location>
        <begin position="1650"/>
        <end position="1659"/>
    </location>
</feature>
<feature type="compositionally biased region" description="Basic and acidic residues" evidence="6">
    <location>
        <begin position="2868"/>
        <end position="2887"/>
    </location>
</feature>
<evidence type="ECO:0000259" key="7">
    <source>
        <dbReference type="PROSITE" id="PS50103"/>
    </source>
</evidence>
<feature type="region of interest" description="Disordered" evidence="6">
    <location>
        <begin position="2843"/>
        <end position="2893"/>
    </location>
</feature>
<dbReference type="EMBL" id="AEYI02002204">
    <property type="protein sequence ID" value="KFG29187.1"/>
    <property type="molecule type" value="Genomic_DNA"/>
</dbReference>
<feature type="domain" description="C3H1-type" evidence="7">
    <location>
        <begin position="795"/>
        <end position="830"/>
    </location>
</feature>
<feature type="compositionally biased region" description="Low complexity" evidence="6">
    <location>
        <begin position="1718"/>
        <end position="1728"/>
    </location>
</feature>
<comment type="caution">
    <text evidence="8">The sequence shown here is derived from an EMBL/GenBank/DDBJ whole genome shotgun (WGS) entry which is preliminary data.</text>
</comment>
<feature type="region of interest" description="Disordered" evidence="6">
    <location>
        <begin position="2283"/>
        <end position="2303"/>
    </location>
</feature>
<feature type="compositionally biased region" description="Basic and acidic residues" evidence="6">
    <location>
        <begin position="1754"/>
        <end position="1771"/>
    </location>
</feature>
<evidence type="ECO:0000256" key="2">
    <source>
        <dbReference type="ARBA" id="ARBA00022771"/>
    </source>
</evidence>
<dbReference type="Pfam" id="PF25512">
    <property type="entry name" value="zf-CCCH_AtC3H23"/>
    <property type="match status" value="1"/>
</dbReference>
<dbReference type="InterPro" id="IPR000571">
    <property type="entry name" value="Znf_CCCH"/>
</dbReference>
<dbReference type="PANTHER" id="PTHR14493:SF50">
    <property type="entry name" value="RING FINGER PROTEIN UNKEMPT"/>
    <property type="match status" value="1"/>
</dbReference>
<proteinExistence type="predicted"/>
<feature type="region of interest" description="Disordered" evidence="6">
    <location>
        <begin position="1793"/>
        <end position="1824"/>
    </location>
</feature>
<feature type="compositionally biased region" description="Low complexity" evidence="6">
    <location>
        <begin position="2347"/>
        <end position="2362"/>
    </location>
</feature>
<dbReference type="SMART" id="SM00356">
    <property type="entry name" value="ZnF_C3H1"/>
    <property type="match status" value="5"/>
</dbReference>
<feature type="region of interest" description="Disordered" evidence="6">
    <location>
        <begin position="1862"/>
        <end position="1885"/>
    </location>
</feature>
<feature type="compositionally biased region" description="Polar residues" evidence="6">
    <location>
        <begin position="1468"/>
        <end position="1482"/>
    </location>
</feature>
<evidence type="ECO:0000256" key="3">
    <source>
        <dbReference type="ARBA" id="ARBA00022833"/>
    </source>
</evidence>
<feature type="compositionally biased region" description="Basic and acidic residues" evidence="6">
    <location>
        <begin position="1865"/>
        <end position="1885"/>
    </location>
</feature>
<keyword evidence="3 5" id="KW-0862">Zinc</keyword>
<feature type="zinc finger region" description="C3H1-type" evidence="5">
    <location>
        <begin position="706"/>
        <end position="739"/>
    </location>
</feature>
<feature type="zinc finger region" description="C3H1-type" evidence="5">
    <location>
        <begin position="795"/>
        <end position="830"/>
    </location>
</feature>
<evidence type="ECO:0000313" key="9">
    <source>
        <dbReference type="Proteomes" id="UP000028828"/>
    </source>
</evidence>
<feature type="region of interest" description="Disordered" evidence="6">
    <location>
        <begin position="1553"/>
        <end position="1663"/>
    </location>
</feature>
<feature type="compositionally biased region" description="Low complexity" evidence="6">
    <location>
        <begin position="2514"/>
        <end position="2525"/>
    </location>
</feature>
<feature type="compositionally biased region" description="Basic residues" evidence="6">
    <location>
        <begin position="125"/>
        <end position="134"/>
    </location>
</feature>
<feature type="region of interest" description="Disordered" evidence="6">
    <location>
        <begin position="29"/>
        <end position="216"/>
    </location>
</feature>
<feature type="compositionally biased region" description="Polar residues" evidence="6">
    <location>
        <begin position="1805"/>
        <end position="1816"/>
    </location>
</feature>
<sequence>MMENSSSSSQPPCKVSQAVSLLSFPQLSLSTKPKPSLLTSDAGASTLADTGLLPNRGDKPTKPSLSTSTGGALSYRAVAARAVSQRPAGHPSSDTETDCRRDSERACEDDRVWSASPGDAEVKPQKKPAKRGLHRGTSPRDEALCASGSGTPKNEEGSRVARSASPLHARNSKGEGGKAVLSAETQTEKAAGGKGEKKPSVRGEGGSHGKRKQRKPLDLRLAAAGASDLPVFDKEGEKEAHLTVMLRPGNRKRRSCVDAVSGCLLFWGVRCPSKFAGASNTWCAEGDKCLACHTDAEYFGHPAVYKTVLCSNLKNNSSRSCCFSANAGGNSATGASPRKRGSEALLSCGRVRCCCWKAHTKAELRTELAKKYTLTGLGKLPSPLAQHPGLSGLEPNGAECCRAPGATSAKDSTRADASSSVSGGGLSRQTRRASLSFAGGALPRETGGCCLSQDPREGPRSLCGFSGASEKPPKKTEDKRSEEFAGTGLKSVGNSEKTKDSAKDSGSGDGASRFHAPAALWASPKGPKGTFRDDGKTAACDGNGACDSKTGEEGEKVERASAACSWRECTQWRGTGAKVAGDTGVPLAPVAGEESGKGKATAGGSFHNAGMPSADGIGPANVFLPDGSLDLDLFKVFPCRHRNVLHERKSCPFYHNYRDKRRAPVTYQAEQCEEQFDLDTATIQCSKGDNCERCHNRHELLYHPNIYKQRFCSNFSQTDKGGSTTCARGVFCAFAHSRAEIRATLFTEQEEKEPDCQFFVAKFKTVWCPYGSQHDWHTCVYAHTYQDCRRAPAIGYGSEPCPSWSKDLHSADYDRRCPHGARCSFSHGSKEQLYHPSYYKTMPCMDYRPQSGDANGKSGEKGRSFRHGGSGSSGGCPRGFLCAFYHEVTERRLPVPPCSTPGWTFSYSMPLPLSQLKLLQPLFLEPPLFNLDDFEAFGHHSRLTAASRRAGAGNGSEGPLVSASRAIAFASPSEHQNSSRLHRTGGVSLGLVSSGAFSNFSVSGPLCANPPGSSPKALALAKGGTAPHSAGSAKPSAMGRRRSSFSSYSTSYGASFAAPAFAPPYSAGVQGQGLEAAALGPLEAGLGPEGVCGAFDGREDLHALAPQLESRRRIGPCWSAGLAEAREPVLQKKDPARRLSQGSVQDSLCGAAVHAASVGSGSVAALREGNDERREDLHSWSEPTSCFPTSFEPASGLLAPPKREQRQEHLLLQVAAMLLNGASQGETETFVAVAPEAEEDPEGEELGHTFSVENAEAPFLVAQSEFLADLALGNSAGFSEPSAAPEEDGKAVAEYAPALFTPHGGDERVGAKGSLAGPRDTLALGTFLPAFPGDPVASGLSKEAVEARANDKALAFSGVVSRGTSERSLRGLTAKNASLHALAVERRECHKTFDSSALLLPFAAGTLSSSSPPCVSSGGFSVETPDSLGETGMPGGKATRVARRLERDETEVWSTSTEGGRGPKGGPTPSQGDLWSSPSLETLASRGDGEENACGVLGARPVEKGAFPATHGRRFMRLFDNGNVWGPSTRAHVSEADAQLFAPLSFSAPLSSSPPGIFAPDGMESKTHRQGRSAPHNLEISILQSAPAPKKESVWGGEEEGDVFGPPAFPGSSPCEGRPAAPSASSSSLAVFCPASRQSSEDSTRRSSGGFRGRGGSGEGPVCPLSVSNLWGAQWRPVEAETAGPSQWGPLASSAPPGLLRTAARGQKGVSGDANEASPCSYSSASSSHLCGGDDERKQHSSSAVVTVGGASLGRRESSSSSDIRGKKEELRGIPTAAVTAVETAAAALWGAFEEDEDERRRDSSGSPVALSTQKAAGNERLSIDRKQSFLEEAMSALWKMKSREHTEQGDDQGVDAEPLVAKPAHGDKTENRHGQVRGETRRHMRTPHEHRPVVLAVCAQDEDTQVAYLKSLLCLRAWSNVILYVSLRREQTRNPEISDSALLQTLAALSKETVRYHVSHLCEEELSAEELDAFLATETEDRRRLLIVYGKRDSWEVEKDGSPRSPVTGRDMELSLSSENSRSLFSLLRLRRKTDNAGNGGALKSLAVIGLHSAPAEFWRVCHEAEAKVAILGNQKNLGRKDETEETSCSQLLPAASHRKRSPTGSSQPVGAVVSAQVMEKDVQTFEDSSAVSTLADSPSIVIHLVVSPSPLTLVSSEGQAEGGARNPSVGSRKVCLLPATSLPLWSCLFASPPSVLSLARDAETSAEPPNRSFSCAGFFPETKSEKPSFEAGAESPTSRSVGEDLTAVTAAGSVDSPVSASPSVCSLPSVSEIRSLSPALRPLNPERSAPHSHAPHLSLPAGSGLSASAAATGVSTIPAAGTPPLWGGSSLPGKRPVRGDERSVSAETAVTMATAASSTALTDDRAEDSRDCGEKETRKSGEKEIEAKKKAGRTNQATHAPQGAKEWRQGVEGADDYQEPEVQNQFERELLGELLLREMRVVGKTLRREGLNGGQPEKVVFCWAPLEEQSRKKKTGCERPRSGDVINPLSRQRKDAASASLKAGPKPEATRSGVSSLGVSESSRIPTSSLSPACDLCSSLRVLTQDLLPTADRLQRLLFLVAERGTSRPHRHLFSRLSVCGQDSVFFLPSGDKNGGVRVRQHSNGSSATVAVRVNKSPAAPLEARVRSPLSGSLSFLSLSRETRYLTLTQLVRGCPAAHQLDLSRCSPFGDWISLEKEFVVRPMLLRVSHAVTTRQNEADDQTERPQQANPERKGDAVSGLWCALCGETLERSGNCNTDQETAIAGVPDTRGAEREVCCFVRCGYTPEEKTRELDCPHLFHRFCLDAFLAGPEYTRTGGRCFCHAFVHRPALRSTPTRGESGEGQTHVGIAAQRRWTSFLSESAASPEESQKASHGTSLRFPPASRDNESTVLRRTDESSERDPELSVSHAVGEQKDTFSSFFSFTRAASPSGASFRQAAVLCEGSEEDAATVASASPQTSFLCPSRGVRSSVGRAQYCTSLATPPRLPELLREVLLGLAEAQDLHMRVALHEATKEPFSEKAAPESREIGDAKEQGDTSLPRFGVSPSDIWVATRVPALQRSDMHAAAVSTCVDIFGSSLLPAFVSVCPGRLLRQNPRVLSLAAARLVFFVCSGGVAGAWKVQAGSQREGDVEAGLRGMYEIVSNFPPLLQHLLLLLSGAGPLSQTNPLHAADAGSGDFVAGSQELLEGESERHELPEEPAEDARERRAAFPDSFLLLSDVVHHPFFWSNAQKLDFLDKVQFALSHACASPRAASRLSPPTSLPCDSLFSGDATEGLSANEKRQNIWRACVENLAEGWRGKVHKTLLEAVDVGLAGEWRGAEGNLTAVSTFSNDLDGLLRFVKTLRMSSLSVSLKVLTSSAVADLVHVYVHPMGAATGESRGASAFAEQRARRILLQNFDNVVLEQVNQVHPRLFLLLFAYLTSSFEADDEMEGIFDFLADFALTSKPFQDSFWFDAVVLSEEKCGISETRANQSSQR</sequence>
<feature type="domain" description="C3H1-type" evidence="7">
    <location>
        <begin position="706"/>
        <end position="739"/>
    </location>
</feature>
<dbReference type="GO" id="GO:0008270">
    <property type="term" value="F:zinc ion binding"/>
    <property type="evidence" value="ECO:0007669"/>
    <property type="project" value="UniProtKB-KW"/>
</dbReference>
<organism evidence="8 9">
    <name type="scientific">Toxoplasma gondii p89</name>
    <dbReference type="NCBI Taxonomy" id="943119"/>
    <lineage>
        <taxon>Eukaryota</taxon>
        <taxon>Sar</taxon>
        <taxon>Alveolata</taxon>
        <taxon>Apicomplexa</taxon>
        <taxon>Conoidasida</taxon>
        <taxon>Coccidia</taxon>
        <taxon>Eucoccidiorida</taxon>
        <taxon>Eimeriorina</taxon>
        <taxon>Sarcocystidae</taxon>
        <taxon>Toxoplasma</taxon>
    </lineage>
</organism>
<gene>
    <name evidence="8" type="ORF">TGP89_250690</name>
</gene>
<dbReference type="Proteomes" id="UP000028828">
    <property type="component" value="Unassembled WGS sequence"/>
</dbReference>
<feature type="region of interest" description="Disordered" evidence="6">
    <location>
        <begin position="850"/>
        <end position="873"/>
    </location>
</feature>
<feature type="region of interest" description="Disordered" evidence="6">
    <location>
        <begin position="2318"/>
        <end position="2419"/>
    </location>
</feature>
<keyword evidence="4" id="KW-0238">DNA-binding</keyword>
<keyword evidence="2 5" id="KW-0863">Zinc-finger</keyword>
<feature type="compositionally biased region" description="Low complexity" evidence="6">
    <location>
        <begin position="1619"/>
        <end position="1628"/>
    </location>
</feature>
<feature type="compositionally biased region" description="Basic and acidic residues" evidence="6">
    <location>
        <begin position="97"/>
        <end position="112"/>
    </location>
</feature>
<feature type="compositionally biased region" description="Basic and acidic residues" evidence="6">
    <location>
        <begin position="2364"/>
        <end position="2391"/>
    </location>
</feature>
<reference evidence="8 9" key="1">
    <citation type="submission" date="2014-03" db="EMBL/GenBank/DDBJ databases">
        <authorList>
            <person name="Sibley D."/>
            <person name="Venepally P."/>
            <person name="Karamycheva S."/>
            <person name="Hadjithomas M."/>
            <person name="Khan A."/>
            <person name="Brunk B."/>
            <person name="Roos D."/>
            <person name="Caler E."/>
            <person name="Lorenzi H."/>
        </authorList>
    </citation>
    <scope>NUCLEOTIDE SEQUENCE [LARGE SCALE GENOMIC DNA]</scope>
    <source>
        <strain evidence="9">p89</strain>
    </source>
</reference>
<dbReference type="VEuPathDB" id="ToxoDB:TGP89_250690"/>
<feature type="region of interest" description="Disordered" evidence="6">
    <location>
        <begin position="1019"/>
        <end position="1044"/>
    </location>
</feature>
<feature type="compositionally biased region" description="Basic and acidic residues" evidence="6">
    <location>
        <begin position="471"/>
        <end position="483"/>
    </location>
</feature>
<dbReference type="PROSITE" id="PS50103">
    <property type="entry name" value="ZF_C3H1"/>
    <property type="match status" value="2"/>
</dbReference>
<evidence type="ECO:0000313" key="8">
    <source>
        <dbReference type="EMBL" id="KFG29187.1"/>
    </source>
</evidence>
<feature type="region of interest" description="Disordered" evidence="6">
    <location>
        <begin position="1418"/>
        <end position="1492"/>
    </location>
</feature>
<dbReference type="OrthoDB" id="331332at2759"/>
<evidence type="ECO:0000256" key="5">
    <source>
        <dbReference type="PROSITE-ProRule" id="PRU00723"/>
    </source>
</evidence>
<feature type="region of interest" description="Disordered" evidence="6">
    <location>
        <begin position="2695"/>
        <end position="2717"/>
    </location>
</feature>